<dbReference type="RefSeq" id="WP_011637483.1">
    <property type="nucleotide sequence ID" value="NZ_JBOZOX010000015.1"/>
</dbReference>
<gene>
    <name evidence="2" type="ORF">AWJ07_00070</name>
</gene>
<dbReference type="EMBL" id="LRDC01000001">
    <property type="protein sequence ID" value="KVX03013.1"/>
    <property type="molecule type" value="Genomic_DNA"/>
</dbReference>
<organism evidence="2">
    <name type="scientific">Shewanella frigidimarina</name>
    <dbReference type="NCBI Taxonomy" id="56812"/>
    <lineage>
        <taxon>Bacteria</taxon>
        <taxon>Pseudomonadati</taxon>
        <taxon>Pseudomonadota</taxon>
        <taxon>Gammaproteobacteria</taxon>
        <taxon>Alteromonadales</taxon>
        <taxon>Shewanellaceae</taxon>
        <taxon>Shewanella</taxon>
    </lineage>
</organism>
<dbReference type="Gene3D" id="1.10.530.10">
    <property type="match status" value="1"/>
</dbReference>
<evidence type="ECO:0000313" key="2">
    <source>
        <dbReference type="EMBL" id="KVX03013.1"/>
    </source>
</evidence>
<dbReference type="Pfam" id="PF01832">
    <property type="entry name" value="Glucosaminidase"/>
    <property type="match status" value="1"/>
</dbReference>
<dbReference type="PANTHER" id="PTHR40572:SF1">
    <property type="entry name" value="PROTEIN BAX"/>
    <property type="match status" value="1"/>
</dbReference>
<evidence type="ECO:0000259" key="1">
    <source>
        <dbReference type="Pfam" id="PF01832"/>
    </source>
</evidence>
<accession>A0A106C2H3</accession>
<dbReference type="InterPro" id="IPR002901">
    <property type="entry name" value="MGlyc_endo_b_GlcNAc-like_dom"/>
</dbReference>
<proteinExistence type="predicted"/>
<reference evidence="2 3" key="1">
    <citation type="submission" date="2016-01" db="EMBL/GenBank/DDBJ databases">
        <title>Draft genome of the antarctic isolate Shewanella frigidimarina Ag06-30.</title>
        <authorList>
            <person name="Parmeciano Di Noto G."/>
            <person name="Vazquez S."/>
            <person name="Mac Cormack W."/>
            <person name="Iriarte A."/>
            <person name="Quiroga C."/>
        </authorList>
    </citation>
    <scope>NUCLEOTIDE SEQUENCE [LARGE SCALE GENOMIC DNA]</scope>
    <source>
        <strain evidence="2 3">Ag06-30</strain>
    </source>
</reference>
<dbReference type="GeneID" id="41837388"/>
<feature type="domain" description="Mannosyl-glycoprotein endo-beta-N-acetylglucosamidase-like" evidence="1">
    <location>
        <begin position="133"/>
        <end position="261"/>
    </location>
</feature>
<name>A0A106C2H3_SHEFR</name>
<dbReference type="AlphaFoldDB" id="A0A106C2H3"/>
<sequence length="272" mass="30536">MKIGNVGQVTFALGLAVVALLAMRLFIFPNTSQVSVSSGARQLNNIDLGKVPMFAEIEDVATKKQTFFDFLRPAIEAQNQIIIHDRQFLLAVIEQIDNGLGLSEHDNDRLTSIIAKYQYDVQAFTRITLTPLLKRIDIIPVDMVLVQAANESGWGSSRFAVDGFNFFGQWCFIEGCGLVPLARADGKIHEVAVFDSPKDSIIAYMINLNTNSAYRLFRSIRADLRAQKVKPTAEKLVYGLMNYSERKDEYIDELLEMLKHNKPYLQGNKANA</sequence>
<dbReference type="Proteomes" id="UP000055702">
    <property type="component" value="Unassembled WGS sequence"/>
</dbReference>
<protein>
    <submittedName>
        <fullName evidence="2">Glucosaminidase</fullName>
    </submittedName>
</protein>
<dbReference type="InterPro" id="IPR053195">
    <property type="entry name" value="Bax-like"/>
</dbReference>
<dbReference type="PANTHER" id="PTHR40572">
    <property type="entry name" value="PROTEIN BAX"/>
    <property type="match status" value="1"/>
</dbReference>
<dbReference type="OMA" id="NLFGQWC"/>
<dbReference type="GO" id="GO:0004040">
    <property type="term" value="F:amidase activity"/>
    <property type="evidence" value="ECO:0007669"/>
    <property type="project" value="InterPro"/>
</dbReference>
<evidence type="ECO:0000313" key="3">
    <source>
        <dbReference type="Proteomes" id="UP000055702"/>
    </source>
</evidence>
<comment type="caution">
    <text evidence="2">The sequence shown here is derived from an EMBL/GenBank/DDBJ whole genome shotgun (WGS) entry which is preliminary data.</text>
</comment>